<evidence type="ECO:0000313" key="4">
    <source>
        <dbReference type="Proteomes" id="UP001596098"/>
    </source>
</evidence>
<feature type="compositionally biased region" description="Polar residues" evidence="1">
    <location>
        <begin position="94"/>
        <end position="103"/>
    </location>
</feature>
<comment type="caution">
    <text evidence="3">The sequence shown here is derived from an EMBL/GenBank/DDBJ whole genome shotgun (WGS) entry which is preliminary data.</text>
</comment>
<evidence type="ECO:0000256" key="1">
    <source>
        <dbReference type="SAM" id="MobiDB-lite"/>
    </source>
</evidence>
<evidence type="ECO:0000313" key="3">
    <source>
        <dbReference type="EMBL" id="MFC6153031.1"/>
    </source>
</evidence>
<evidence type="ECO:0000256" key="2">
    <source>
        <dbReference type="SAM" id="Phobius"/>
    </source>
</evidence>
<gene>
    <name evidence="3" type="ORF">ACFPWU_05065</name>
</gene>
<feature type="transmembrane region" description="Helical" evidence="2">
    <location>
        <begin position="40"/>
        <end position="64"/>
    </location>
</feature>
<feature type="region of interest" description="Disordered" evidence="1">
    <location>
        <begin position="75"/>
        <end position="130"/>
    </location>
</feature>
<feature type="compositionally biased region" description="Low complexity" evidence="1">
    <location>
        <begin position="75"/>
        <end position="87"/>
    </location>
</feature>
<evidence type="ECO:0008006" key="5">
    <source>
        <dbReference type="Google" id="ProtNLM"/>
    </source>
</evidence>
<accession>A0ABW1QXA6</accession>
<dbReference type="RefSeq" id="WP_128219359.1">
    <property type="nucleotide sequence ID" value="NZ_CP034929.1"/>
</dbReference>
<keyword evidence="2" id="KW-1133">Transmembrane helix</keyword>
<proteinExistence type="predicted"/>
<keyword evidence="2" id="KW-0812">Transmembrane</keyword>
<reference evidence="4" key="1">
    <citation type="journal article" date="2019" name="Int. J. Syst. Evol. Microbiol.">
        <title>The Global Catalogue of Microorganisms (GCM) 10K type strain sequencing project: providing services to taxonomists for standard genome sequencing and annotation.</title>
        <authorList>
            <consortium name="The Broad Institute Genomics Platform"/>
            <consortium name="The Broad Institute Genome Sequencing Center for Infectious Disease"/>
            <person name="Wu L."/>
            <person name="Ma J."/>
        </authorList>
    </citation>
    <scope>NUCLEOTIDE SEQUENCE [LARGE SCALE GENOMIC DNA]</scope>
    <source>
        <strain evidence="4">DFY28</strain>
    </source>
</reference>
<keyword evidence="4" id="KW-1185">Reference proteome</keyword>
<name>A0ABW1QXA6_9ACTN</name>
<sequence length="216" mass="21929">MADQPAPSQRPAEHSGGAVPGGPDRPDRPVTSEQPVRKPIVAGLIALSSVAVVAGLLGGVIVIAGAKIFGVSEAEGGTSGAPSSGATLYLPEPTKTTGSSKPSVSLDVDPRDLTVEEEPEEEEEEADEGLTLAAGQTSVPSMGRIDLTGTYGTDGAILQVQRRQAGGDWVDFPVTAAVRGGAFSTYLMTGQAGKTEFRVVDTDSGTASEPVSVQIG</sequence>
<feature type="compositionally biased region" description="Acidic residues" evidence="1">
    <location>
        <begin position="115"/>
        <end position="128"/>
    </location>
</feature>
<dbReference type="Proteomes" id="UP001596098">
    <property type="component" value="Unassembled WGS sequence"/>
</dbReference>
<organism evidence="3 4">
    <name type="scientific">Nocardioides yefusunii</name>
    <dbReference type="NCBI Taxonomy" id="2500546"/>
    <lineage>
        <taxon>Bacteria</taxon>
        <taxon>Bacillati</taxon>
        <taxon>Actinomycetota</taxon>
        <taxon>Actinomycetes</taxon>
        <taxon>Propionibacteriales</taxon>
        <taxon>Nocardioidaceae</taxon>
        <taxon>Nocardioides</taxon>
    </lineage>
</organism>
<protein>
    <recommendedName>
        <fullName evidence="5">Bacterial spore germination immunoglobulin-like domain-containing protein</fullName>
    </recommendedName>
</protein>
<feature type="region of interest" description="Disordered" evidence="1">
    <location>
        <begin position="1"/>
        <end position="34"/>
    </location>
</feature>
<dbReference type="EMBL" id="JBHSQI010000002">
    <property type="protein sequence ID" value="MFC6153031.1"/>
    <property type="molecule type" value="Genomic_DNA"/>
</dbReference>
<keyword evidence="2" id="KW-0472">Membrane</keyword>